<dbReference type="Proteomes" id="UP001279734">
    <property type="component" value="Unassembled WGS sequence"/>
</dbReference>
<feature type="region of interest" description="Disordered" evidence="1">
    <location>
        <begin position="42"/>
        <end position="107"/>
    </location>
</feature>
<dbReference type="AlphaFoldDB" id="A0AAD3SFE5"/>
<sequence length="248" mass="27443">MDRNCPQKLDLNAPLLSTRHPGGIISYTDSLGGGSCDLSNRVPFSWEQTPGNPKDNRRSDTSTEDNKVVLPLPKPPPVRWHNPSYYQNHRVDEDDDGDSDDENEDDGVFSDAVDLFSLCESLSIAEGTHRGNGLEGLNLESDGNRSSPNFMLERFLLAATALAASSSSSTVAAAPRNRNYVAERGTGQAYSSPRGCGIDFFFPWRTKHRLCGVKNHFRIGCSDFKPEDSPWHNPILRASIFLISLFRV</sequence>
<evidence type="ECO:0000313" key="2">
    <source>
        <dbReference type="EMBL" id="GMH10208.1"/>
    </source>
</evidence>
<dbReference type="EMBL" id="BSYO01000009">
    <property type="protein sequence ID" value="GMH10208.1"/>
    <property type="molecule type" value="Genomic_DNA"/>
</dbReference>
<accession>A0AAD3SFE5</accession>
<evidence type="ECO:0000256" key="1">
    <source>
        <dbReference type="SAM" id="MobiDB-lite"/>
    </source>
</evidence>
<comment type="caution">
    <text evidence="2">The sequence shown here is derived from an EMBL/GenBank/DDBJ whole genome shotgun (WGS) entry which is preliminary data.</text>
</comment>
<dbReference type="PANTHER" id="PTHR33671">
    <property type="entry name" value="N-METHYLTRANSFERASE, PUTATIVE (DUF688)-RELATED"/>
    <property type="match status" value="1"/>
</dbReference>
<organism evidence="2 3">
    <name type="scientific">Nepenthes gracilis</name>
    <name type="common">Slender pitcher plant</name>
    <dbReference type="NCBI Taxonomy" id="150966"/>
    <lineage>
        <taxon>Eukaryota</taxon>
        <taxon>Viridiplantae</taxon>
        <taxon>Streptophyta</taxon>
        <taxon>Embryophyta</taxon>
        <taxon>Tracheophyta</taxon>
        <taxon>Spermatophyta</taxon>
        <taxon>Magnoliopsida</taxon>
        <taxon>eudicotyledons</taxon>
        <taxon>Gunneridae</taxon>
        <taxon>Pentapetalae</taxon>
        <taxon>Caryophyllales</taxon>
        <taxon>Nepenthaceae</taxon>
        <taxon>Nepenthes</taxon>
    </lineage>
</organism>
<dbReference type="InterPro" id="IPR007789">
    <property type="entry name" value="DUF688"/>
</dbReference>
<feature type="compositionally biased region" description="Acidic residues" evidence="1">
    <location>
        <begin position="93"/>
        <end position="107"/>
    </location>
</feature>
<feature type="region of interest" description="Disordered" evidence="1">
    <location>
        <begin position="1"/>
        <end position="20"/>
    </location>
</feature>
<keyword evidence="3" id="KW-1185">Reference proteome</keyword>
<feature type="compositionally biased region" description="Basic and acidic residues" evidence="1">
    <location>
        <begin position="54"/>
        <end position="67"/>
    </location>
</feature>
<dbReference type="PANTHER" id="PTHR33671:SF1">
    <property type="entry name" value="DUF688 FAMILY PROTEIN"/>
    <property type="match status" value="1"/>
</dbReference>
<proteinExistence type="predicted"/>
<gene>
    <name evidence="2" type="ORF">Nepgr_012049</name>
</gene>
<evidence type="ECO:0000313" key="3">
    <source>
        <dbReference type="Proteomes" id="UP001279734"/>
    </source>
</evidence>
<reference evidence="2" key="1">
    <citation type="submission" date="2023-05" db="EMBL/GenBank/DDBJ databases">
        <title>Nepenthes gracilis genome sequencing.</title>
        <authorList>
            <person name="Fukushima K."/>
        </authorList>
    </citation>
    <scope>NUCLEOTIDE SEQUENCE</scope>
    <source>
        <strain evidence="2">SING2019-196</strain>
    </source>
</reference>
<dbReference type="Pfam" id="PF05097">
    <property type="entry name" value="DUF688"/>
    <property type="match status" value="1"/>
</dbReference>
<protein>
    <submittedName>
        <fullName evidence="2">Uncharacterized protein</fullName>
    </submittedName>
</protein>
<name>A0AAD3SFE5_NEPGR</name>